<reference evidence="3" key="1">
    <citation type="submission" date="2016-10" db="EMBL/GenBank/DDBJ databases">
        <authorList>
            <person name="Varghese N."/>
            <person name="Submissions S."/>
        </authorList>
    </citation>
    <scope>NUCLEOTIDE SEQUENCE [LARGE SCALE GENOMIC DNA]</scope>
    <source>
        <strain evidence="3">DSM 17465</strain>
    </source>
</reference>
<accession>A0A1I7CMW9</accession>
<feature type="transmembrane region" description="Helical" evidence="1">
    <location>
        <begin position="97"/>
        <end position="117"/>
    </location>
</feature>
<protein>
    <recommendedName>
        <fullName evidence="4">O-antigen ligase</fullName>
    </recommendedName>
</protein>
<keyword evidence="3" id="KW-1185">Reference proteome</keyword>
<feature type="transmembrane region" description="Helical" evidence="1">
    <location>
        <begin position="196"/>
        <end position="226"/>
    </location>
</feature>
<evidence type="ECO:0000313" key="3">
    <source>
        <dbReference type="Proteomes" id="UP000183371"/>
    </source>
</evidence>
<gene>
    <name evidence="2" type="ORF">SAMN05444141_106165</name>
</gene>
<proteinExistence type="predicted"/>
<keyword evidence="1" id="KW-1133">Transmembrane helix</keyword>
<dbReference type="Proteomes" id="UP000183371">
    <property type="component" value="Unassembled WGS sequence"/>
</dbReference>
<feature type="transmembrane region" description="Helical" evidence="1">
    <location>
        <begin position="124"/>
        <end position="144"/>
    </location>
</feature>
<dbReference type="AlphaFoldDB" id="A0A1I7CMW9"/>
<dbReference type="EMBL" id="FPBD01000006">
    <property type="protein sequence ID" value="SFU00743.1"/>
    <property type="molecule type" value="Genomic_DNA"/>
</dbReference>
<keyword evidence="1" id="KW-0812">Transmembrane</keyword>
<feature type="transmembrane region" description="Helical" evidence="1">
    <location>
        <begin position="43"/>
        <end position="61"/>
    </location>
</feature>
<name>A0A1I7CMW9_9HYPH</name>
<feature type="transmembrane region" description="Helical" evidence="1">
    <location>
        <begin position="238"/>
        <end position="258"/>
    </location>
</feature>
<keyword evidence="1" id="KW-0472">Membrane</keyword>
<feature type="transmembrane region" description="Helical" evidence="1">
    <location>
        <begin position="363"/>
        <end position="389"/>
    </location>
</feature>
<organism evidence="2 3">
    <name type="scientific">Pseudovibrio denitrificans</name>
    <dbReference type="NCBI Taxonomy" id="258256"/>
    <lineage>
        <taxon>Bacteria</taxon>
        <taxon>Pseudomonadati</taxon>
        <taxon>Pseudomonadota</taxon>
        <taxon>Alphaproteobacteria</taxon>
        <taxon>Hyphomicrobiales</taxon>
        <taxon>Stappiaceae</taxon>
        <taxon>Pseudovibrio</taxon>
    </lineage>
</organism>
<feature type="transmembrane region" description="Helical" evidence="1">
    <location>
        <begin position="68"/>
        <end position="85"/>
    </location>
</feature>
<feature type="transmembrane region" description="Helical" evidence="1">
    <location>
        <begin position="322"/>
        <end position="343"/>
    </location>
</feature>
<feature type="transmembrane region" description="Helical" evidence="1">
    <location>
        <begin position="164"/>
        <end position="184"/>
    </location>
</feature>
<dbReference type="RefSeq" id="WP_128647418.1">
    <property type="nucleotide sequence ID" value="NZ_FPBD01000006.1"/>
</dbReference>
<sequence>MQIRRPKAISFAALVVMFLPIISISLNSPLITGELQSLISSSRHLLIWLAAISVLLNASCLRHTSISKIVGVLLFASVISVGIWLTKYVSRADVRLYGLYASVEPVAFILSAAVLAERLKEDRLIALGIASLSLSLITFFFFHVANDLPLQTNIYGRTRWTFGFLHPGKLAQALFLVIVFIAIYPRQLAARSTRMVFFVMTVGSIIGILLTNTRLFSLALLIFATFRFAERVKKDQAIYLLLSVFFIFAFVGAVIASVTSEELLSFLTSGRFSWWMLALQTNLSETPIRDFLFGVWGEPIGNLEVVYQRSAEARGAFRVDNAFLETFILQGGIVLTLLIYAFFQLSGLRKAYDLFNIGLWTILLIFLLSESGLFSIGNFYAFLCVALILHRIQHFTPTHKLATSPRLQVVTQ</sequence>
<evidence type="ECO:0008006" key="4">
    <source>
        <dbReference type="Google" id="ProtNLM"/>
    </source>
</evidence>
<evidence type="ECO:0000313" key="2">
    <source>
        <dbReference type="EMBL" id="SFU00743.1"/>
    </source>
</evidence>
<evidence type="ECO:0000256" key="1">
    <source>
        <dbReference type="SAM" id="Phobius"/>
    </source>
</evidence>